<evidence type="ECO:0000259" key="3">
    <source>
        <dbReference type="PROSITE" id="PS50879"/>
    </source>
</evidence>
<feature type="domain" description="RNase H type-1" evidence="3">
    <location>
        <begin position="126"/>
        <end position="256"/>
    </location>
</feature>
<feature type="compositionally biased region" description="Polar residues" evidence="2">
    <location>
        <begin position="294"/>
        <end position="308"/>
    </location>
</feature>
<organism evidence="4 5">
    <name type="scientific">Aromia moschata</name>
    <dbReference type="NCBI Taxonomy" id="1265417"/>
    <lineage>
        <taxon>Eukaryota</taxon>
        <taxon>Metazoa</taxon>
        <taxon>Ecdysozoa</taxon>
        <taxon>Arthropoda</taxon>
        <taxon>Hexapoda</taxon>
        <taxon>Insecta</taxon>
        <taxon>Pterygota</taxon>
        <taxon>Neoptera</taxon>
        <taxon>Endopterygota</taxon>
        <taxon>Coleoptera</taxon>
        <taxon>Polyphaga</taxon>
        <taxon>Cucujiformia</taxon>
        <taxon>Chrysomeloidea</taxon>
        <taxon>Cerambycidae</taxon>
        <taxon>Cerambycinae</taxon>
        <taxon>Callichromatini</taxon>
        <taxon>Aromia</taxon>
    </lineage>
</organism>
<dbReference type="EMBL" id="JAPWTK010000023">
    <property type="protein sequence ID" value="KAJ8957357.1"/>
    <property type="molecule type" value="Genomic_DNA"/>
</dbReference>
<keyword evidence="5" id="KW-1185">Reference proteome</keyword>
<evidence type="ECO:0000313" key="4">
    <source>
        <dbReference type="EMBL" id="KAJ8957357.1"/>
    </source>
</evidence>
<dbReference type="Proteomes" id="UP001162162">
    <property type="component" value="Unassembled WGS sequence"/>
</dbReference>
<dbReference type="Pfam" id="PF00075">
    <property type="entry name" value="RNase_H"/>
    <property type="match status" value="1"/>
</dbReference>
<dbReference type="InterPro" id="IPR012337">
    <property type="entry name" value="RNaseH-like_sf"/>
</dbReference>
<dbReference type="PROSITE" id="PS50879">
    <property type="entry name" value="RNASE_H_1"/>
    <property type="match status" value="1"/>
</dbReference>
<dbReference type="GO" id="GO:0043137">
    <property type="term" value="P:DNA replication, removal of RNA primer"/>
    <property type="evidence" value="ECO:0007669"/>
    <property type="project" value="TreeGrafter"/>
</dbReference>
<dbReference type="InterPro" id="IPR002156">
    <property type="entry name" value="RNaseH_domain"/>
</dbReference>
<dbReference type="PANTHER" id="PTHR10642:SF25">
    <property type="entry name" value="RNASE H TYPE-1 DOMAIN-CONTAINING PROTEIN"/>
    <property type="match status" value="1"/>
</dbReference>
<dbReference type="InterPro" id="IPR036397">
    <property type="entry name" value="RNaseH_sf"/>
</dbReference>
<gene>
    <name evidence="4" type="ORF">NQ318_004836</name>
</gene>
<feature type="region of interest" description="Disordered" evidence="2">
    <location>
        <begin position="286"/>
        <end position="308"/>
    </location>
</feature>
<evidence type="ECO:0000256" key="1">
    <source>
        <dbReference type="ARBA" id="ARBA00005300"/>
    </source>
</evidence>
<protein>
    <recommendedName>
        <fullName evidence="3">RNase H type-1 domain-containing protein</fullName>
    </recommendedName>
</protein>
<dbReference type="Gene3D" id="3.30.420.10">
    <property type="entry name" value="Ribonuclease H-like superfamily/Ribonuclease H"/>
    <property type="match status" value="1"/>
</dbReference>
<dbReference type="CDD" id="cd09276">
    <property type="entry name" value="Rnase_HI_RT_non_LTR"/>
    <property type="match status" value="1"/>
</dbReference>
<proteinExistence type="inferred from homology"/>
<dbReference type="PANTHER" id="PTHR10642">
    <property type="entry name" value="RIBONUCLEASE H1"/>
    <property type="match status" value="1"/>
</dbReference>
<dbReference type="GO" id="GO:0004523">
    <property type="term" value="F:RNA-DNA hybrid ribonuclease activity"/>
    <property type="evidence" value="ECO:0007669"/>
    <property type="project" value="InterPro"/>
</dbReference>
<comment type="similarity">
    <text evidence="1">Belongs to the RNase H family.</text>
</comment>
<dbReference type="AlphaFoldDB" id="A0AAV8Z0M2"/>
<evidence type="ECO:0000256" key="2">
    <source>
        <dbReference type="SAM" id="MobiDB-lite"/>
    </source>
</evidence>
<dbReference type="SUPFAM" id="SSF53098">
    <property type="entry name" value="Ribonuclease H-like"/>
    <property type="match status" value="1"/>
</dbReference>
<dbReference type="GO" id="GO:0003676">
    <property type="term" value="F:nucleic acid binding"/>
    <property type="evidence" value="ECO:0007669"/>
    <property type="project" value="InterPro"/>
</dbReference>
<comment type="caution">
    <text evidence="4">The sequence shown here is derived from an EMBL/GenBank/DDBJ whole genome shotgun (WGS) entry which is preliminary data.</text>
</comment>
<dbReference type="InterPro" id="IPR050092">
    <property type="entry name" value="RNase_H"/>
</dbReference>
<accession>A0AAV8Z0M2</accession>
<name>A0AAV8Z0M2_9CUCU</name>
<evidence type="ECO:0000313" key="5">
    <source>
        <dbReference type="Proteomes" id="UP001162162"/>
    </source>
</evidence>
<sequence>MFRAVPGPYYYGTRPGSMLMTSFATLPGRSAFPAMSSTRLSPPQRHAAATRIRFGGPGRYRKDHLLVSTRRVHKLRAVCLYINIGASKHSFTTAAPCVEPTICPSPKLGIQIPSRDDWDNTNNTICQNGIIWFTDGSKIGDKAGAGVYGKTTRTKLSFALGSYASVFQAEIYAILACGMEILKTAPKRRTIQICTDSQAALMAIESSKVKSRLVLDCKKILNDLASCNRVILTWVPGHSGVPGNEEADRLARLGSIGYPIGPEPILGSTSTSYEKGETEVRRQIRSNRIRSEGSKGNNTGPPTTYASC</sequence>
<reference evidence="4" key="1">
    <citation type="journal article" date="2023" name="Insect Mol. Biol.">
        <title>Genome sequencing provides insights into the evolution of gene families encoding plant cell wall-degrading enzymes in longhorned beetles.</title>
        <authorList>
            <person name="Shin N.R."/>
            <person name="Okamura Y."/>
            <person name="Kirsch R."/>
            <person name="Pauchet Y."/>
        </authorList>
    </citation>
    <scope>NUCLEOTIDE SEQUENCE</scope>
    <source>
        <strain evidence="4">AMC_N1</strain>
    </source>
</reference>